<feature type="transmembrane region" description="Helical" evidence="7">
    <location>
        <begin position="122"/>
        <end position="141"/>
    </location>
</feature>
<protein>
    <submittedName>
        <fullName evidence="9">Permease of the drug/metabolite transporter (DMT) superfamily</fullName>
    </submittedName>
</protein>
<evidence type="ECO:0000313" key="10">
    <source>
        <dbReference type="Proteomes" id="UP000184052"/>
    </source>
</evidence>
<evidence type="ECO:0000259" key="8">
    <source>
        <dbReference type="Pfam" id="PF00892"/>
    </source>
</evidence>
<dbReference type="InterPro" id="IPR051258">
    <property type="entry name" value="Diverse_Substrate_Transporter"/>
</dbReference>
<feature type="transmembrane region" description="Helical" evidence="7">
    <location>
        <begin position="265"/>
        <end position="284"/>
    </location>
</feature>
<evidence type="ECO:0000256" key="6">
    <source>
        <dbReference type="ARBA" id="ARBA00023136"/>
    </source>
</evidence>
<feature type="domain" description="EamA" evidence="8">
    <location>
        <begin position="9"/>
        <end position="138"/>
    </location>
</feature>
<feature type="domain" description="EamA" evidence="8">
    <location>
        <begin position="149"/>
        <end position="280"/>
    </location>
</feature>
<keyword evidence="5 7" id="KW-1133">Transmembrane helix</keyword>
<feature type="transmembrane region" description="Helical" evidence="7">
    <location>
        <begin position="67"/>
        <end position="90"/>
    </location>
</feature>
<proteinExistence type="inferred from homology"/>
<dbReference type="InterPro" id="IPR000620">
    <property type="entry name" value="EamA_dom"/>
</dbReference>
<dbReference type="SUPFAM" id="SSF103481">
    <property type="entry name" value="Multidrug resistance efflux transporter EmrE"/>
    <property type="match status" value="2"/>
</dbReference>
<dbReference type="RefSeq" id="WP_073049935.1">
    <property type="nucleotide sequence ID" value="NZ_FQZL01000020.1"/>
</dbReference>
<keyword evidence="6 7" id="KW-0472">Membrane</keyword>
<dbReference type="OrthoDB" id="9804865at2"/>
<feature type="transmembrane region" description="Helical" evidence="7">
    <location>
        <begin position="37"/>
        <end position="55"/>
    </location>
</feature>
<dbReference type="AlphaFoldDB" id="A0A1M6J6L3"/>
<evidence type="ECO:0000256" key="5">
    <source>
        <dbReference type="ARBA" id="ARBA00022989"/>
    </source>
</evidence>
<comment type="subcellular location">
    <subcellularLocation>
        <location evidence="1">Cell membrane</location>
        <topology evidence="1">Multi-pass membrane protein</topology>
    </subcellularLocation>
</comment>
<feature type="transmembrane region" description="Helical" evidence="7">
    <location>
        <begin position="12"/>
        <end position="31"/>
    </location>
</feature>
<gene>
    <name evidence="9" type="ORF">SAMN02745751_02523</name>
</gene>
<dbReference type="PANTHER" id="PTHR42920:SF5">
    <property type="entry name" value="EAMA DOMAIN-CONTAINING PROTEIN"/>
    <property type="match status" value="1"/>
</dbReference>
<feature type="transmembrane region" description="Helical" evidence="7">
    <location>
        <begin position="96"/>
        <end position="115"/>
    </location>
</feature>
<reference evidence="9 10" key="1">
    <citation type="submission" date="2016-11" db="EMBL/GenBank/DDBJ databases">
        <authorList>
            <person name="Jaros S."/>
            <person name="Januszkiewicz K."/>
            <person name="Wedrychowicz H."/>
        </authorList>
    </citation>
    <scope>NUCLEOTIDE SEQUENCE [LARGE SCALE GENOMIC DNA]</scope>
    <source>
        <strain evidence="9 10">DSM 17477</strain>
    </source>
</reference>
<dbReference type="GO" id="GO:0005886">
    <property type="term" value="C:plasma membrane"/>
    <property type="evidence" value="ECO:0007669"/>
    <property type="project" value="UniProtKB-SubCell"/>
</dbReference>
<keyword evidence="10" id="KW-1185">Reference proteome</keyword>
<feature type="transmembrane region" description="Helical" evidence="7">
    <location>
        <begin position="210"/>
        <end position="228"/>
    </location>
</feature>
<feature type="transmembrane region" description="Helical" evidence="7">
    <location>
        <begin position="240"/>
        <end position="259"/>
    </location>
</feature>
<organism evidence="9 10">
    <name type="scientific">Dethiosulfatibacter aminovorans DSM 17477</name>
    <dbReference type="NCBI Taxonomy" id="1121476"/>
    <lineage>
        <taxon>Bacteria</taxon>
        <taxon>Bacillati</taxon>
        <taxon>Bacillota</taxon>
        <taxon>Tissierellia</taxon>
        <taxon>Dethiosulfatibacter</taxon>
    </lineage>
</organism>
<dbReference type="Pfam" id="PF00892">
    <property type="entry name" value="EamA"/>
    <property type="match status" value="2"/>
</dbReference>
<evidence type="ECO:0000256" key="7">
    <source>
        <dbReference type="SAM" id="Phobius"/>
    </source>
</evidence>
<dbReference type="STRING" id="1121476.SAMN02745751_02523"/>
<feature type="transmembrane region" description="Helical" evidence="7">
    <location>
        <begin position="178"/>
        <end position="198"/>
    </location>
</feature>
<accession>A0A1M6J6L3</accession>
<dbReference type="PANTHER" id="PTHR42920">
    <property type="entry name" value="OS03G0707200 PROTEIN-RELATED"/>
    <property type="match status" value="1"/>
</dbReference>
<evidence type="ECO:0000313" key="9">
    <source>
        <dbReference type="EMBL" id="SHJ42326.1"/>
    </source>
</evidence>
<sequence>MKKLTSKQADLTMLIVALIWGSGFVVTKNSLDTLSAMQIMFYRFLTAGIISSVFFRKRLKGMNKRDMVSGSIMGFFLATGFVFQTVGLIYTSAANNAFLTSTSVVMVPFVYWITIRMKPKTNNIIAAFMMLIGIFLLTFDFEHFGDFSKGDFLTILGAVFFAFHIVSTGKFVENKDPIVLSTVQIVFSTAYFGVILLFDKSSMPVSMANIGGSVYLGVMSTFVCFALQTTAQKFTSASHAAIILSLESVFGSILAILFLKEGYNCIMLIGFVVIFMSVLIAEVGDKYIGIKKVV</sequence>
<evidence type="ECO:0000256" key="2">
    <source>
        <dbReference type="ARBA" id="ARBA00007362"/>
    </source>
</evidence>
<feature type="transmembrane region" description="Helical" evidence="7">
    <location>
        <begin position="147"/>
        <end position="166"/>
    </location>
</feature>
<evidence type="ECO:0000256" key="3">
    <source>
        <dbReference type="ARBA" id="ARBA00022475"/>
    </source>
</evidence>
<comment type="similarity">
    <text evidence="2">Belongs to the EamA transporter family.</text>
</comment>
<dbReference type="InterPro" id="IPR037185">
    <property type="entry name" value="EmrE-like"/>
</dbReference>
<evidence type="ECO:0000256" key="4">
    <source>
        <dbReference type="ARBA" id="ARBA00022692"/>
    </source>
</evidence>
<dbReference type="EMBL" id="FQZL01000020">
    <property type="protein sequence ID" value="SHJ42326.1"/>
    <property type="molecule type" value="Genomic_DNA"/>
</dbReference>
<keyword evidence="4 7" id="KW-0812">Transmembrane</keyword>
<dbReference type="Proteomes" id="UP000184052">
    <property type="component" value="Unassembled WGS sequence"/>
</dbReference>
<keyword evidence="3" id="KW-1003">Cell membrane</keyword>
<evidence type="ECO:0000256" key="1">
    <source>
        <dbReference type="ARBA" id="ARBA00004651"/>
    </source>
</evidence>
<name>A0A1M6J6L3_9FIRM</name>